<comment type="miscellaneous">
    <text evidence="8">This enzyme catalyzes only one turnover and therefore is not strictly catalytic. According to one definition, an enzyme is a biocatalyst that acts repeatedly and over many reaction cycles.</text>
</comment>
<evidence type="ECO:0000256" key="5">
    <source>
        <dbReference type="ARBA" id="ARBA00022763"/>
    </source>
</evidence>
<dbReference type="Proteomes" id="UP001056201">
    <property type="component" value="Chromosome 2"/>
</dbReference>
<feature type="domain" description="Methylated-DNA-[protein]-cysteine S-methyltransferase DNA binding" evidence="9">
    <location>
        <begin position="86"/>
        <end position="166"/>
    </location>
</feature>
<dbReference type="CDD" id="cd06445">
    <property type="entry name" value="ATase"/>
    <property type="match status" value="1"/>
</dbReference>
<dbReference type="InterPro" id="IPR014048">
    <property type="entry name" value="MethylDNA_cys_MeTrfase_DNA-bd"/>
</dbReference>
<keyword evidence="5 8" id="KW-0227">DNA damage</keyword>
<dbReference type="PANTHER" id="PTHR10815">
    <property type="entry name" value="METHYLATED-DNA--PROTEIN-CYSTEINE METHYLTRANSFERASE"/>
    <property type="match status" value="1"/>
</dbReference>
<dbReference type="Gene3D" id="1.10.10.10">
    <property type="entry name" value="Winged helix-like DNA-binding domain superfamily/Winged helix DNA-binding domain"/>
    <property type="match status" value="1"/>
</dbReference>
<dbReference type="EC" id="2.1.1.63" evidence="8"/>
<dbReference type="EMBL" id="CP097636">
    <property type="protein sequence ID" value="URI10994.1"/>
    <property type="molecule type" value="Genomic_DNA"/>
</dbReference>
<dbReference type="Pfam" id="PF02870">
    <property type="entry name" value="Methyltransf_1N"/>
    <property type="match status" value="1"/>
</dbReference>
<gene>
    <name evidence="11" type="ORF">MW290_18665</name>
</gene>
<dbReference type="SUPFAM" id="SSF46767">
    <property type="entry name" value="Methylated DNA-protein cysteine methyltransferase, C-terminal domain"/>
    <property type="match status" value="1"/>
</dbReference>
<sequence length="170" mass="17727">MTHARLPALTAQSRIDTPLGPLTVAATDQGLAGLWFDDQAHHPGLLDVPVDDGQRFIAQARQELESYWSAAARAPFSVPLDLLGTPFQRAVWQALLQIAPGRTATYAEIAARAGAPAAVRAAGAAIGRNPVSVIVPCHRVIGRSGGLTGYAGGLPRKRALLQLEGVAVAA</sequence>
<dbReference type="HAMAP" id="MF_00772">
    <property type="entry name" value="OGT"/>
    <property type="match status" value="1"/>
</dbReference>
<dbReference type="InterPro" id="IPR001497">
    <property type="entry name" value="MethylDNA_cys_MeTrfase_AS"/>
</dbReference>
<dbReference type="InterPro" id="IPR023546">
    <property type="entry name" value="MGMT"/>
</dbReference>
<dbReference type="PANTHER" id="PTHR10815:SF5">
    <property type="entry name" value="METHYLATED-DNA--PROTEIN-CYSTEINE METHYLTRANSFERASE"/>
    <property type="match status" value="1"/>
</dbReference>
<reference evidence="11" key="1">
    <citation type="submission" date="2022-05" db="EMBL/GenBank/DDBJ databases">
        <title>An RpoN-dependent PEP-CTERM gene is involved in floc formation of an Aquincola tertiaricarbonis strain.</title>
        <authorList>
            <person name="Qiu D."/>
            <person name="Xia M."/>
        </authorList>
    </citation>
    <scope>NUCLEOTIDE SEQUENCE</scope>
    <source>
        <strain evidence="11">RN12</strain>
    </source>
</reference>
<dbReference type="InterPro" id="IPR008332">
    <property type="entry name" value="MethylG_MeTrfase_N"/>
</dbReference>
<comment type="subcellular location">
    <subcellularLocation>
        <location evidence="8">Cytoplasm</location>
    </subcellularLocation>
</comment>
<dbReference type="InterPro" id="IPR036217">
    <property type="entry name" value="MethylDNA_cys_MeTrfase_DNAb"/>
</dbReference>
<evidence type="ECO:0000259" key="10">
    <source>
        <dbReference type="Pfam" id="PF02870"/>
    </source>
</evidence>
<dbReference type="InterPro" id="IPR036631">
    <property type="entry name" value="MGMT_N_sf"/>
</dbReference>
<comment type="catalytic activity">
    <reaction evidence="1 8">
        <text>a 4-O-methyl-thymidine in DNA + L-cysteinyl-[protein] = a thymidine in DNA + S-methyl-L-cysteinyl-[protein]</text>
        <dbReference type="Rhea" id="RHEA:53428"/>
        <dbReference type="Rhea" id="RHEA-COMP:10131"/>
        <dbReference type="Rhea" id="RHEA-COMP:10132"/>
        <dbReference type="Rhea" id="RHEA-COMP:13555"/>
        <dbReference type="Rhea" id="RHEA-COMP:13556"/>
        <dbReference type="ChEBI" id="CHEBI:29950"/>
        <dbReference type="ChEBI" id="CHEBI:82612"/>
        <dbReference type="ChEBI" id="CHEBI:137386"/>
        <dbReference type="ChEBI" id="CHEBI:137387"/>
        <dbReference type="EC" id="2.1.1.63"/>
    </reaction>
</comment>
<accession>A0ABY4SIJ5</accession>
<evidence type="ECO:0000256" key="3">
    <source>
        <dbReference type="ARBA" id="ARBA00022603"/>
    </source>
</evidence>
<keyword evidence="4 8" id="KW-0808">Transferase</keyword>
<evidence type="ECO:0000313" key="11">
    <source>
        <dbReference type="EMBL" id="URI10994.1"/>
    </source>
</evidence>
<keyword evidence="6 8" id="KW-0234">DNA repair</keyword>
<proteinExistence type="inferred from homology"/>
<evidence type="ECO:0000256" key="1">
    <source>
        <dbReference type="ARBA" id="ARBA00001286"/>
    </source>
</evidence>
<dbReference type="RefSeq" id="WP_250199197.1">
    <property type="nucleotide sequence ID" value="NZ_CP097636.1"/>
</dbReference>
<feature type="domain" description="Methylguanine DNA methyltransferase ribonuclease-like" evidence="10">
    <location>
        <begin position="15"/>
        <end position="82"/>
    </location>
</feature>
<keyword evidence="2 8" id="KW-0963">Cytoplasm</keyword>
<dbReference type="SUPFAM" id="SSF53155">
    <property type="entry name" value="Methylated DNA-protein cysteine methyltransferase domain"/>
    <property type="match status" value="1"/>
</dbReference>
<protein>
    <recommendedName>
        <fullName evidence="8">Methylated-DNA--protein-cysteine methyltransferase</fullName>
        <ecNumber evidence="8">2.1.1.63</ecNumber>
    </recommendedName>
    <alternativeName>
        <fullName evidence="8">6-O-methylguanine-DNA methyltransferase</fullName>
        <shortName evidence="8">MGMT</shortName>
    </alternativeName>
    <alternativeName>
        <fullName evidence="8">O-6-methylguanine-DNA-alkyltransferase</fullName>
    </alternativeName>
</protein>
<evidence type="ECO:0000259" key="9">
    <source>
        <dbReference type="Pfam" id="PF01035"/>
    </source>
</evidence>
<evidence type="ECO:0000256" key="6">
    <source>
        <dbReference type="ARBA" id="ARBA00023204"/>
    </source>
</evidence>
<comment type="similarity">
    <text evidence="8">Belongs to the MGMT family.</text>
</comment>
<name>A0ABY4SIJ5_AQUTE</name>
<dbReference type="Pfam" id="PF01035">
    <property type="entry name" value="DNA_binding_1"/>
    <property type="match status" value="1"/>
</dbReference>
<evidence type="ECO:0000256" key="2">
    <source>
        <dbReference type="ARBA" id="ARBA00022490"/>
    </source>
</evidence>
<dbReference type="PROSITE" id="PS00374">
    <property type="entry name" value="MGMT"/>
    <property type="match status" value="1"/>
</dbReference>
<feature type="active site" description="Nucleophile; methyl group acceptor" evidence="8">
    <location>
        <position position="137"/>
    </location>
</feature>
<keyword evidence="12" id="KW-1185">Reference proteome</keyword>
<evidence type="ECO:0000256" key="7">
    <source>
        <dbReference type="ARBA" id="ARBA00049348"/>
    </source>
</evidence>
<dbReference type="NCBIfam" id="TIGR00589">
    <property type="entry name" value="ogt"/>
    <property type="match status" value="1"/>
</dbReference>
<evidence type="ECO:0000256" key="4">
    <source>
        <dbReference type="ARBA" id="ARBA00022679"/>
    </source>
</evidence>
<dbReference type="InterPro" id="IPR036388">
    <property type="entry name" value="WH-like_DNA-bd_sf"/>
</dbReference>
<evidence type="ECO:0000256" key="8">
    <source>
        <dbReference type="HAMAP-Rule" id="MF_00772"/>
    </source>
</evidence>
<comment type="catalytic activity">
    <reaction evidence="7 8">
        <text>a 6-O-methyl-2'-deoxyguanosine in DNA + L-cysteinyl-[protein] = S-methyl-L-cysteinyl-[protein] + a 2'-deoxyguanosine in DNA</text>
        <dbReference type="Rhea" id="RHEA:24000"/>
        <dbReference type="Rhea" id="RHEA-COMP:10131"/>
        <dbReference type="Rhea" id="RHEA-COMP:10132"/>
        <dbReference type="Rhea" id="RHEA-COMP:11367"/>
        <dbReference type="Rhea" id="RHEA-COMP:11368"/>
        <dbReference type="ChEBI" id="CHEBI:29950"/>
        <dbReference type="ChEBI" id="CHEBI:82612"/>
        <dbReference type="ChEBI" id="CHEBI:85445"/>
        <dbReference type="ChEBI" id="CHEBI:85448"/>
        <dbReference type="EC" id="2.1.1.63"/>
    </reaction>
</comment>
<comment type="function">
    <text evidence="8">Involved in the cellular defense against the biological effects of O6-methylguanine (O6-MeG) and O4-methylthymine (O4-MeT) in DNA. Repairs the methylated nucleobase in DNA by stoichiometrically transferring the methyl group to a cysteine residue in the enzyme. This is a suicide reaction: the enzyme is irreversibly inactivated.</text>
</comment>
<evidence type="ECO:0000313" key="12">
    <source>
        <dbReference type="Proteomes" id="UP001056201"/>
    </source>
</evidence>
<organism evidence="11 12">
    <name type="scientific">Aquincola tertiaricarbonis</name>
    <dbReference type="NCBI Taxonomy" id="391953"/>
    <lineage>
        <taxon>Bacteria</taxon>
        <taxon>Pseudomonadati</taxon>
        <taxon>Pseudomonadota</taxon>
        <taxon>Betaproteobacteria</taxon>
        <taxon>Burkholderiales</taxon>
        <taxon>Sphaerotilaceae</taxon>
        <taxon>Aquincola</taxon>
    </lineage>
</organism>
<dbReference type="Gene3D" id="3.30.160.70">
    <property type="entry name" value="Methylated DNA-protein cysteine methyltransferase domain"/>
    <property type="match status" value="1"/>
</dbReference>
<keyword evidence="3 8" id="KW-0489">Methyltransferase</keyword>